<accession>A0A926HLM7</accession>
<dbReference type="InterPro" id="IPR011604">
    <property type="entry name" value="PDDEXK-like_dom_sf"/>
</dbReference>
<sequence>MIITNEEGYPQALVDACQSDYELEPNEWRVTSLLKGPREAILERRHSHEITRDVSDMIWLLFGTSVHSLLERVPIGPLEFREERIKIPIGGYVLSGKFDSYDAGEKLLTDYKTCSVWQIINKRFDHWRQQLLIYAWMLEKIGFECNQARVMTLAKDHRRSLAKFEKGYPRKPGQAIPFTFSKKDFGDIEVWLIERFSEIARLEQLPDDQLPVCTPEERYNSGTKYAVMKKGKKRAVRLFDNAQAAQDHIAKGKGDFVEIRHGEDKKCMDYCVACEFCNYYKEKVEKHVQSA</sequence>
<evidence type="ECO:0008006" key="4">
    <source>
        <dbReference type="Google" id="ProtNLM"/>
    </source>
</evidence>
<proteinExistence type="predicted"/>
<name>A0A926HLM7_9FIRM</name>
<comment type="caution">
    <text evidence="2">The sequence shown here is derived from an EMBL/GenBank/DDBJ whole genome shotgun (WGS) entry which is preliminary data.</text>
</comment>
<evidence type="ECO:0000313" key="3">
    <source>
        <dbReference type="Proteomes" id="UP000654279"/>
    </source>
</evidence>
<evidence type="ECO:0000256" key="1">
    <source>
        <dbReference type="ARBA" id="ARBA00022801"/>
    </source>
</evidence>
<dbReference type="Gene3D" id="3.90.320.10">
    <property type="match status" value="1"/>
</dbReference>
<dbReference type="Proteomes" id="UP000654279">
    <property type="component" value="Unassembled WGS sequence"/>
</dbReference>
<evidence type="ECO:0000313" key="2">
    <source>
        <dbReference type="EMBL" id="MBC8528258.1"/>
    </source>
</evidence>
<reference evidence="2" key="1">
    <citation type="submission" date="2020-08" db="EMBL/GenBank/DDBJ databases">
        <title>Genome public.</title>
        <authorList>
            <person name="Liu C."/>
            <person name="Sun Q."/>
        </authorList>
    </citation>
    <scope>NUCLEOTIDE SEQUENCE</scope>
    <source>
        <strain evidence="2">NSJ-44</strain>
    </source>
</reference>
<dbReference type="EMBL" id="JACRSO010000001">
    <property type="protein sequence ID" value="MBC8528258.1"/>
    <property type="molecule type" value="Genomic_DNA"/>
</dbReference>
<organism evidence="2 3">
    <name type="scientific">Luoshenia tenuis</name>
    <dbReference type="NCBI Taxonomy" id="2763654"/>
    <lineage>
        <taxon>Bacteria</taxon>
        <taxon>Bacillati</taxon>
        <taxon>Bacillota</taxon>
        <taxon>Clostridia</taxon>
        <taxon>Christensenellales</taxon>
        <taxon>Christensenellaceae</taxon>
        <taxon>Luoshenia</taxon>
    </lineage>
</organism>
<keyword evidence="3" id="KW-1185">Reference proteome</keyword>
<dbReference type="AlphaFoldDB" id="A0A926HLM7"/>
<protein>
    <recommendedName>
        <fullName evidence="4">PD-(D/E)XK endonuclease-like domain-containing protein</fullName>
    </recommendedName>
</protein>
<keyword evidence="1" id="KW-0378">Hydrolase</keyword>
<dbReference type="RefSeq" id="WP_249284296.1">
    <property type="nucleotide sequence ID" value="NZ_JACRSO010000001.1"/>
</dbReference>
<gene>
    <name evidence="2" type="ORF">H8699_02240</name>
</gene>
<dbReference type="GO" id="GO:0016787">
    <property type="term" value="F:hydrolase activity"/>
    <property type="evidence" value="ECO:0007669"/>
    <property type="project" value="UniProtKB-KW"/>
</dbReference>